<dbReference type="OrthoDB" id="68989at2759"/>
<feature type="coiled-coil region" evidence="1">
    <location>
        <begin position="265"/>
        <end position="292"/>
    </location>
</feature>
<feature type="region of interest" description="Disordered" evidence="2">
    <location>
        <begin position="204"/>
        <end position="229"/>
    </location>
</feature>
<gene>
    <name evidence="3" type="ORF">PITG_03816</name>
</gene>
<dbReference type="EMBL" id="DS028121">
    <property type="protein sequence ID" value="EEY66259.1"/>
    <property type="molecule type" value="Genomic_DNA"/>
</dbReference>
<dbReference type="InParanoid" id="D0MYL1"/>
<dbReference type="AlphaFoldDB" id="D0MYL1"/>
<evidence type="ECO:0000313" key="4">
    <source>
        <dbReference type="Proteomes" id="UP000006643"/>
    </source>
</evidence>
<dbReference type="VEuPathDB" id="FungiDB:PITG_03816"/>
<evidence type="ECO:0000256" key="2">
    <source>
        <dbReference type="SAM" id="MobiDB-lite"/>
    </source>
</evidence>
<dbReference type="GeneID" id="9467753"/>
<feature type="compositionally biased region" description="Pro residues" evidence="2">
    <location>
        <begin position="1"/>
        <end position="10"/>
    </location>
</feature>
<dbReference type="OMA" id="LWQQIAR"/>
<feature type="region of interest" description="Disordered" evidence="2">
    <location>
        <begin position="1"/>
        <end position="24"/>
    </location>
</feature>
<evidence type="ECO:0000313" key="3">
    <source>
        <dbReference type="EMBL" id="EEY66259.1"/>
    </source>
</evidence>
<proteinExistence type="predicted"/>
<name>D0MYL1_PHYIT</name>
<reference evidence="4" key="1">
    <citation type="journal article" date="2009" name="Nature">
        <title>Genome sequence and analysis of the Irish potato famine pathogen Phytophthora infestans.</title>
        <authorList>
            <consortium name="The Broad Institute Genome Sequencing Platform"/>
            <person name="Haas B.J."/>
            <person name="Kamoun S."/>
            <person name="Zody M.C."/>
            <person name="Jiang R.H."/>
            <person name="Handsaker R.E."/>
            <person name="Cano L.M."/>
            <person name="Grabherr M."/>
            <person name="Kodira C.D."/>
            <person name="Raffaele S."/>
            <person name="Torto-Alalibo T."/>
            <person name="Bozkurt T.O."/>
            <person name="Ah-Fong A.M."/>
            <person name="Alvarado L."/>
            <person name="Anderson V.L."/>
            <person name="Armstrong M.R."/>
            <person name="Avrova A."/>
            <person name="Baxter L."/>
            <person name="Beynon J."/>
            <person name="Boevink P.C."/>
            <person name="Bollmann S.R."/>
            <person name="Bos J.I."/>
            <person name="Bulone V."/>
            <person name="Cai G."/>
            <person name="Cakir C."/>
            <person name="Carrington J.C."/>
            <person name="Chawner M."/>
            <person name="Conti L."/>
            <person name="Costanzo S."/>
            <person name="Ewan R."/>
            <person name="Fahlgren N."/>
            <person name="Fischbach M.A."/>
            <person name="Fugelstad J."/>
            <person name="Gilroy E.M."/>
            <person name="Gnerre S."/>
            <person name="Green P.J."/>
            <person name="Grenville-Briggs L.J."/>
            <person name="Griffith J."/>
            <person name="Grunwald N.J."/>
            <person name="Horn K."/>
            <person name="Horner N.R."/>
            <person name="Hu C.H."/>
            <person name="Huitema E."/>
            <person name="Jeong D.H."/>
            <person name="Jones A.M."/>
            <person name="Jones J.D."/>
            <person name="Jones R.W."/>
            <person name="Karlsson E.K."/>
            <person name="Kunjeti S.G."/>
            <person name="Lamour K."/>
            <person name="Liu Z."/>
            <person name="Ma L."/>
            <person name="Maclean D."/>
            <person name="Chibucos M.C."/>
            <person name="McDonald H."/>
            <person name="McWalters J."/>
            <person name="Meijer H.J."/>
            <person name="Morgan W."/>
            <person name="Morris P.F."/>
            <person name="Munro C.A."/>
            <person name="O'Neill K."/>
            <person name="Ospina-Giraldo M."/>
            <person name="Pinzon A."/>
            <person name="Pritchard L."/>
            <person name="Ramsahoye B."/>
            <person name="Ren Q."/>
            <person name="Restrepo S."/>
            <person name="Roy S."/>
            <person name="Sadanandom A."/>
            <person name="Savidor A."/>
            <person name="Schornack S."/>
            <person name="Schwartz D.C."/>
            <person name="Schumann U.D."/>
            <person name="Schwessinger B."/>
            <person name="Seyer L."/>
            <person name="Sharpe T."/>
            <person name="Silvar C."/>
            <person name="Song J."/>
            <person name="Studholme D.J."/>
            <person name="Sykes S."/>
            <person name="Thines M."/>
            <person name="van de Vondervoort P.J."/>
            <person name="Phuntumart V."/>
            <person name="Wawra S."/>
            <person name="Weide R."/>
            <person name="Win J."/>
            <person name="Young C."/>
            <person name="Zhou S."/>
            <person name="Fry W."/>
            <person name="Meyers B.C."/>
            <person name="van West P."/>
            <person name="Ristaino J."/>
            <person name="Govers F."/>
            <person name="Birch P.R."/>
            <person name="Whisson S.C."/>
            <person name="Judelson H.S."/>
            <person name="Nusbaum C."/>
        </authorList>
    </citation>
    <scope>NUCLEOTIDE SEQUENCE [LARGE SCALE GENOMIC DNA]</scope>
    <source>
        <strain evidence="4">T30-4</strain>
    </source>
</reference>
<keyword evidence="4" id="KW-1185">Reference proteome</keyword>
<dbReference type="HOGENOM" id="CLU_045767_0_0_1"/>
<feature type="compositionally biased region" description="Basic and acidic residues" evidence="2">
    <location>
        <begin position="217"/>
        <end position="226"/>
    </location>
</feature>
<dbReference type="RefSeq" id="XP_002906858.1">
    <property type="nucleotide sequence ID" value="XM_002906812.1"/>
</dbReference>
<dbReference type="Proteomes" id="UP000006643">
    <property type="component" value="Unassembled WGS sequence"/>
</dbReference>
<feature type="compositionally biased region" description="Polar residues" evidence="2">
    <location>
        <begin position="204"/>
        <end position="215"/>
    </location>
</feature>
<keyword evidence="1" id="KW-0175">Coiled coil</keyword>
<protein>
    <submittedName>
        <fullName evidence="3">Uncharacterized protein</fullName>
    </submittedName>
</protein>
<sequence>MDEAAPPSPTPASGSLPELTRRLQGERDALRIEVEELTRRLAQERTARSTLENEAQLRELELRHVQQRCTQAAQQARDKQMALEKELEDEVAMHKMAVLGRNAATQKNTTLAAELKTMETKWKKELEKKEIAMAEAELAADEIQKLKADRDQLVQRTESDAKRVRELWQQIAREHEVKVGALKQELDNARQMEEKTALQEQLAAATSKTSRSLEQQELDRLKEKSWGNKQHRTALKLQQATSDCKLHAQREEAAVKERDAAVLAARKAKEVMEERTEELLALKTEFADLLDKNELLATQFKQSAREREAKLIRRTQQLRDGKRCAEELAQLRRKEVSGYLQVIYAVNARLTEVQELNGATQSNAWSLPQDASKSKTSLCIYRH</sequence>
<dbReference type="KEGG" id="pif:PITG_03816"/>
<evidence type="ECO:0000256" key="1">
    <source>
        <dbReference type="SAM" id="Coils"/>
    </source>
</evidence>
<dbReference type="eggNOG" id="ENOG502RZ7J">
    <property type="taxonomic scope" value="Eukaryota"/>
</dbReference>
<accession>D0MYL1</accession>
<organism evidence="3 4">
    <name type="scientific">Phytophthora infestans (strain T30-4)</name>
    <name type="common">Potato late blight agent</name>
    <dbReference type="NCBI Taxonomy" id="403677"/>
    <lineage>
        <taxon>Eukaryota</taxon>
        <taxon>Sar</taxon>
        <taxon>Stramenopiles</taxon>
        <taxon>Oomycota</taxon>
        <taxon>Peronosporomycetes</taxon>
        <taxon>Peronosporales</taxon>
        <taxon>Peronosporaceae</taxon>
        <taxon>Phytophthora</taxon>
    </lineage>
</organism>